<evidence type="ECO:0000313" key="2">
    <source>
        <dbReference type="Proteomes" id="UP000295129"/>
    </source>
</evidence>
<sequence>MAHSALGALQPEQRKLWVKESIRAFREAFFFTKFLGTSENSIVQYVTELKKTEKGDRALIGLVADMRGTGVVGDNELQGREEALESSWVEIHTDQMRNGAKSKGRVDDQRSVFAFRKEARDKLAFWRANITEELMMLTASGIGYQYNTDGSTRLIGAQDDLRTLEFADDVRAPSSRRHFRFDGTDLQDGDTTQISATSVPKYGMIVDLMAEARTRGIKPLRMGGQEYMVYLCHPKTFARLKKDPDFRDAVINAGDRGAKNPIFTGATLTMDGLVIHTNNRVFNTAGAASGSKWGSGGNVNGTRSLLMGCQALGYADIWGSANWYEGKDDHDNKDVISIAAYQGVLKPQFISRYDSDTVQDFGVMAVDLAL</sequence>
<proteinExistence type="predicted"/>
<dbReference type="Pfam" id="PF13252">
    <property type="entry name" value="Phage_capsid_3"/>
    <property type="match status" value="1"/>
</dbReference>
<dbReference type="EMBL" id="SNVV01000012">
    <property type="protein sequence ID" value="TDN49180.1"/>
    <property type="molecule type" value="Genomic_DNA"/>
</dbReference>
<name>A0A4R6DVC9_9RHOO</name>
<dbReference type="InterPro" id="IPR025267">
    <property type="entry name" value="ORF017-like"/>
</dbReference>
<dbReference type="Proteomes" id="UP000295129">
    <property type="component" value="Unassembled WGS sequence"/>
</dbReference>
<protein>
    <submittedName>
        <fullName evidence="1">N4-gp56 family major capsid protein</fullName>
    </submittedName>
</protein>
<dbReference type="OrthoDB" id="6191550at2"/>
<organism evidence="1 2">
    <name type="scientific">Azoarcus indigens</name>
    <dbReference type="NCBI Taxonomy" id="29545"/>
    <lineage>
        <taxon>Bacteria</taxon>
        <taxon>Pseudomonadati</taxon>
        <taxon>Pseudomonadota</taxon>
        <taxon>Betaproteobacteria</taxon>
        <taxon>Rhodocyclales</taxon>
        <taxon>Zoogloeaceae</taxon>
        <taxon>Azoarcus</taxon>
    </lineage>
</organism>
<evidence type="ECO:0000313" key="1">
    <source>
        <dbReference type="EMBL" id="TDN49180.1"/>
    </source>
</evidence>
<dbReference type="AlphaFoldDB" id="A0A4R6DVC9"/>
<dbReference type="RefSeq" id="WP_133592621.1">
    <property type="nucleotide sequence ID" value="NZ_SNVV01000012.1"/>
</dbReference>
<keyword evidence="2" id="KW-1185">Reference proteome</keyword>
<comment type="caution">
    <text evidence="1">The sequence shown here is derived from an EMBL/GenBank/DDBJ whole genome shotgun (WGS) entry which is preliminary data.</text>
</comment>
<reference evidence="1 2" key="1">
    <citation type="submission" date="2019-03" db="EMBL/GenBank/DDBJ databases">
        <title>Genomic Encyclopedia of Type Strains, Phase IV (KMG-IV): sequencing the most valuable type-strain genomes for metagenomic binning, comparative biology and taxonomic classification.</title>
        <authorList>
            <person name="Goeker M."/>
        </authorList>
    </citation>
    <scope>NUCLEOTIDE SEQUENCE [LARGE SCALE GENOMIC DNA]</scope>
    <source>
        <strain evidence="1 2">DSM 12121</strain>
    </source>
</reference>
<accession>A0A4R6DVC9</accession>
<gene>
    <name evidence="1" type="ORF">C7389_11231</name>
</gene>